<accession>A0A0E0DAR6</accession>
<organism evidence="1">
    <name type="scientific">Oryza meridionalis</name>
    <dbReference type="NCBI Taxonomy" id="40149"/>
    <lineage>
        <taxon>Eukaryota</taxon>
        <taxon>Viridiplantae</taxon>
        <taxon>Streptophyta</taxon>
        <taxon>Embryophyta</taxon>
        <taxon>Tracheophyta</taxon>
        <taxon>Spermatophyta</taxon>
        <taxon>Magnoliopsida</taxon>
        <taxon>Liliopsida</taxon>
        <taxon>Poales</taxon>
        <taxon>Poaceae</taxon>
        <taxon>BOP clade</taxon>
        <taxon>Oryzoideae</taxon>
        <taxon>Oryzeae</taxon>
        <taxon>Oryzinae</taxon>
        <taxon>Oryza</taxon>
    </lineage>
</organism>
<keyword evidence="2" id="KW-1185">Reference proteome</keyword>
<dbReference type="AlphaFoldDB" id="A0A0E0DAR6"/>
<protein>
    <submittedName>
        <fullName evidence="1">Uncharacterized protein</fullName>
    </submittedName>
</protein>
<sequence>MASAPTGGVQIYDGWRRPGSSAARFGGGFGWLTWRETLPELAPVPEHGGAARRRVQRWRCRESRW</sequence>
<reference evidence="1" key="1">
    <citation type="submission" date="2015-04" db="UniProtKB">
        <authorList>
            <consortium name="EnsemblPlants"/>
        </authorList>
    </citation>
    <scope>IDENTIFICATION</scope>
</reference>
<dbReference type="EnsemblPlants" id="OMERI04G02510.1">
    <property type="protein sequence ID" value="OMERI04G02510.1"/>
    <property type="gene ID" value="OMERI04G02510"/>
</dbReference>
<dbReference type="Proteomes" id="UP000008021">
    <property type="component" value="Chromosome 4"/>
</dbReference>
<proteinExistence type="predicted"/>
<evidence type="ECO:0000313" key="1">
    <source>
        <dbReference type="EnsemblPlants" id="OMERI04G02510.1"/>
    </source>
</evidence>
<evidence type="ECO:0000313" key="2">
    <source>
        <dbReference type="Proteomes" id="UP000008021"/>
    </source>
</evidence>
<dbReference type="Gramene" id="OMERI04G02510.1">
    <property type="protein sequence ID" value="OMERI04G02510.1"/>
    <property type="gene ID" value="OMERI04G02510"/>
</dbReference>
<reference evidence="1" key="2">
    <citation type="submission" date="2018-05" db="EMBL/GenBank/DDBJ databases">
        <title>OmerRS3 (Oryza meridionalis Reference Sequence Version 3).</title>
        <authorList>
            <person name="Zhang J."/>
            <person name="Kudrna D."/>
            <person name="Lee S."/>
            <person name="Talag J."/>
            <person name="Welchert J."/>
            <person name="Wing R.A."/>
        </authorList>
    </citation>
    <scope>NUCLEOTIDE SEQUENCE [LARGE SCALE GENOMIC DNA]</scope>
    <source>
        <strain evidence="1">cv. OR44</strain>
    </source>
</reference>
<name>A0A0E0DAR6_9ORYZ</name>
<dbReference type="HOGENOM" id="CLU_2853566_0_0_1"/>